<keyword evidence="1" id="KW-0489">Methyltransferase</keyword>
<dbReference type="AlphaFoldDB" id="A0A631ZEY7"/>
<organism evidence="1">
    <name type="scientific">Salmonella enterica</name>
    <name type="common">Salmonella choleraesuis</name>
    <dbReference type="NCBI Taxonomy" id="28901"/>
    <lineage>
        <taxon>Bacteria</taxon>
        <taxon>Pseudomonadati</taxon>
        <taxon>Pseudomonadota</taxon>
        <taxon>Gammaproteobacteria</taxon>
        <taxon>Enterobacterales</taxon>
        <taxon>Enterobacteriaceae</taxon>
        <taxon>Salmonella</taxon>
    </lineage>
</organism>
<comment type="caution">
    <text evidence="1">The sequence shown here is derived from an EMBL/GenBank/DDBJ whole genome shotgun (WGS) entry which is preliminary data.</text>
</comment>
<evidence type="ECO:0000313" key="1">
    <source>
        <dbReference type="EMBL" id="EDG7973514.1"/>
    </source>
</evidence>
<dbReference type="EMBL" id="AAMFJE010000244">
    <property type="protein sequence ID" value="EDG7973514.1"/>
    <property type="molecule type" value="Genomic_DNA"/>
</dbReference>
<gene>
    <name evidence="1" type="ORF">B9O83_24410</name>
</gene>
<dbReference type="GO" id="GO:0008168">
    <property type="term" value="F:methyltransferase activity"/>
    <property type="evidence" value="ECO:0007669"/>
    <property type="project" value="UniProtKB-KW"/>
</dbReference>
<name>A0A631ZEY7_SALER</name>
<dbReference type="GO" id="GO:0032259">
    <property type="term" value="P:methylation"/>
    <property type="evidence" value="ECO:0007669"/>
    <property type="project" value="UniProtKB-KW"/>
</dbReference>
<protein>
    <submittedName>
        <fullName evidence="1">SAM-dependent methyltransferase</fullName>
    </submittedName>
</protein>
<accession>A0A631ZEY7</accession>
<reference evidence="1" key="1">
    <citation type="submission" date="2018-07" db="EMBL/GenBank/DDBJ databases">
        <authorList>
            <consortium name="PulseNet: The National Subtyping Network for Foodborne Disease Surveillance"/>
            <person name="Tarr C.L."/>
            <person name="Trees E."/>
            <person name="Katz L.S."/>
            <person name="Carleton-Romer H.A."/>
            <person name="Stroika S."/>
            <person name="Kucerova Z."/>
            <person name="Roache K.F."/>
            <person name="Sabol A.L."/>
            <person name="Besser J."/>
            <person name="Gerner-Smidt P."/>
        </authorList>
    </citation>
    <scope>NUCLEOTIDE SEQUENCE</scope>
    <source>
        <strain evidence="1">PNUSAS012229</strain>
    </source>
</reference>
<feature type="non-terminal residue" evidence="1">
    <location>
        <position position="1"/>
    </location>
</feature>
<feature type="non-terminal residue" evidence="1">
    <location>
        <position position="169"/>
    </location>
</feature>
<sequence length="169" mass="19283">LGTPLYKISEARRGLASGNNEKFIREWTEVNKNSISILNIENANCKWFIHNKGGEAKRWYGNNSLIINWENNGHAIKNQEAKTSGDRGWRATSEEFYGKDGITWGGLTNAFLTFRWSDYGALFDTNKGPMMFPQENAYYLLGFLNSPLAIEYCKLLNPTISFQNADINR</sequence>
<keyword evidence="1" id="KW-0808">Transferase</keyword>
<proteinExistence type="predicted"/>